<dbReference type="AlphaFoldDB" id="A0A1M7A561"/>
<evidence type="ECO:0000256" key="3">
    <source>
        <dbReference type="ARBA" id="ARBA00022448"/>
    </source>
</evidence>
<evidence type="ECO:0000259" key="7">
    <source>
        <dbReference type="PROSITE" id="PS50983"/>
    </source>
</evidence>
<evidence type="ECO:0000313" key="8">
    <source>
        <dbReference type="EMBL" id="SHL37733.1"/>
    </source>
</evidence>
<comment type="subcellular location">
    <subcellularLocation>
        <location evidence="1">Cell envelope</location>
    </subcellularLocation>
</comment>
<feature type="domain" description="Fe/B12 periplasmic-binding" evidence="7">
    <location>
        <begin position="47"/>
        <end position="313"/>
    </location>
</feature>
<protein>
    <submittedName>
        <fullName evidence="8">Iron complex transport system substrate-binding protein</fullName>
    </submittedName>
</protein>
<keyword evidence="4" id="KW-0410">Iron transport</keyword>
<keyword evidence="9" id="KW-1185">Reference proteome</keyword>
<sequence>MKHVVRYLFIVVLSVFMMADDAIACTGRTIEEEAIFDTPLCVPENPQRVVVLDAGFGLGVGLDVGLPIVGAPLERMSDTALKARAEEAGVTSIGFVTEPSLESLVALQPDLILGFIGNESMASGIYPQLSGLAPTLLYTDIDWRAFYRLMASLTGRTAEIEARFADYDKRLSDIRERMPDTPVSVLRITSWDFQVYLDAPNTYAPFAVMQQAGVRRTEYETTTDPGLSMKRPDWEELAELDGEVLLYIVGGTNDSDKDGRHEEVLSNPLWQMLPAVQAGRVHRVGHGAWMQFSGLDSAHRVLDDLERYVIGRE</sequence>
<dbReference type="PANTHER" id="PTHR30532">
    <property type="entry name" value="IRON III DICITRATE-BINDING PERIPLASMIC PROTEIN"/>
    <property type="match status" value="1"/>
</dbReference>
<keyword evidence="3" id="KW-0813">Transport</keyword>
<evidence type="ECO:0000256" key="4">
    <source>
        <dbReference type="ARBA" id="ARBA00022496"/>
    </source>
</evidence>
<feature type="signal peptide" evidence="6">
    <location>
        <begin position="1"/>
        <end position="24"/>
    </location>
</feature>
<dbReference type="Proteomes" id="UP000183974">
    <property type="component" value="Unassembled WGS sequence"/>
</dbReference>
<dbReference type="SUPFAM" id="SSF53807">
    <property type="entry name" value="Helical backbone' metal receptor"/>
    <property type="match status" value="1"/>
</dbReference>
<evidence type="ECO:0000313" key="9">
    <source>
        <dbReference type="Proteomes" id="UP000183974"/>
    </source>
</evidence>
<dbReference type="PANTHER" id="PTHR30532:SF25">
    <property type="entry name" value="IRON(III) DICITRATE-BINDING PERIPLASMIC PROTEIN"/>
    <property type="match status" value="1"/>
</dbReference>
<evidence type="ECO:0000256" key="5">
    <source>
        <dbReference type="ARBA" id="ARBA00022729"/>
    </source>
</evidence>
<organism evidence="8 9">
    <name type="scientific">Roseovarius pacificus</name>
    <dbReference type="NCBI Taxonomy" id="337701"/>
    <lineage>
        <taxon>Bacteria</taxon>
        <taxon>Pseudomonadati</taxon>
        <taxon>Pseudomonadota</taxon>
        <taxon>Alphaproteobacteria</taxon>
        <taxon>Rhodobacterales</taxon>
        <taxon>Roseobacteraceae</taxon>
        <taxon>Roseovarius</taxon>
    </lineage>
</organism>
<dbReference type="PROSITE" id="PS50983">
    <property type="entry name" value="FE_B12_PBP"/>
    <property type="match status" value="1"/>
</dbReference>
<dbReference type="EMBL" id="FRBR01000002">
    <property type="protein sequence ID" value="SHL37733.1"/>
    <property type="molecule type" value="Genomic_DNA"/>
</dbReference>
<dbReference type="Pfam" id="PF01497">
    <property type="entry name" value="Peripla_BP_2"/>
    <property type="match status" value="1"/>
</dbReference>
<dbReference type="STRING" id="337701.SAMN05444398_102175"/>
<evidence type="ECO:0000256" key="1">
    <source>
        <dbReference type="ARBA" id="ARBA00004196"/>
    </source>
</evidence>
<evidence type="ECO:0000256" key="6">
    <source>
        <dbReference type="SAM" id="SignalP"/>
    </source>
</evidence>
<comment type="similarity">
    <text evidence="2">Belongs to the bacterial solute-binding protein 8 family.</text>
</comment>
<gene>
    <name evidence="8" type="ORF">SAMN05444398_102175</name>
</gene>
<dbReference type="GO" id="GO:1901678">
    <property type="term" value="P:iron coordination entity transport"/>
    <property type="evidence" value="ECO:0007669"/>
    <property type="project" value="UniProtKB-ARBA"/>
</dbReference>
<name>A0A1M7A561_9RHOB</name>
<keyword evidence="4" id="KW-0408">Iron</keyword>
<proteinExistence type="inferred from homology"/>
<accession>A0A1M7A561</accession>
<dbReference type="InterPro" id="IPR002491">
    <property type="entry name" value="ABC_transptr_periplasmic_BD"/>
</dbReference>
<dbReference type="InterPro" id="IPR051313">
    <property type="entry name" value="Bact_iron-sidero_bind"/>
</dbReference>
<evidence type="ECO:0000256" key="2">
    <source>
        <dbReference type="ARBA" id="ARBA00008814"/>
    </source>
</evidence>
<feature type="chain" id="PRO_5012025619" evidence="6">
    <location>
        <begin position="25"/>
        <end position="313"/>
    </location>
</feature>
<dbReference type="Gene3D" id="3.40.50.1980">
    <property type="entry name" value="Nitrogenase molybdenum iron protein domain"/>
    <property type="match status" value="2"/>
</dbReference>
<dbReference type="GO" id="GO:0030288">
    <property type="term" value="C:outer membrane-bounded periplasmic space"/>
    <property type="evidence" value="ECO:0007669"/>
    <property type="project" value="TreeGrafter"/>
</dbReference>
<reference evidence="8 9" key="1">
    <citation type="submission" date="2016-11" db="EMBL/GenBank/DDBJ databases">
        <authorList>
            <person name="Jaros S."/>
            <person name="Januszkiewicz K."/>
            <person name="Wedrychowicz H."/>
        </authorList>
    </citation>
    <scope>NUCLEOTIDE SEQUENCE [LARGE SCALE GENOMIC DNA]</scope>
    <source>
        <strain evidence="8 9">DSM 29589</strain>
    </source>
</reference>
<keyword evidence="4" id="KW-0406">Ion transport</keyword>
<keyword evidence="5 6" id="KW-0732">Signal</keyword>
<dbReference type="CDD" id="cd01146">
    <property type="entry name" value="FhuD"/>
    <property type="match status" value="1"/>
</dbReference>